<dbReference type="PROSITE" id="PS01306">
    <property type="entry name" value="UPF0054"/>
    <property type="match status" value="1"/>
</dbReference>
<dbReference type="EC" id="3.1.-.-" evidence="9"/>
<dbReference type="EMBL" id="FONT01000001">
    <property type="protein sequence ID" value="SFE28988.1"/>
    <property type="molecule type" value="Genomic_DNA"/>
</dbReference>
<dbReference type="GO" id="GO:0005737">
    <property type="term" value="C:cytoplasm"/>
    <property type="evidence" value="ECO:0007669"/>
    <property type="project" value="UniProtKB-SubCell"/>
</dbReference>
<dbReference type="NCBIfam" id="TIGR00043">
    <property type="entry name" value="rRNA maturation RNase YbeY"/>
    <property type="match status" value="1"/>
</dbReference>
<organism evidence="10 11">
    <name type="scientific">Alteribacillus iranensis</name>
    <dbReference type="NCBI Taxonomy" id="930128"/>
    <lineage>
        <taxon>Bacteria</taxon>
        <taxon>Bacillati</taxon>
        <taxon>Bacillota</taxon>
        <taxon>Bacilli</taxon>
        <taxon>Bacillales</taxon>
        <taxon>Bacillaceae</taxon>
        <taxon>Alteribacillus</taxon>
    </lineage>
</organism>
<sequence>MSVTIDIIDETNSLTKEDNEWITQLLQLACTTEDVREDSELSLTITDNKRIQIINKEYRGKDAATDVISFALNEGEEEFQMAEMEAVPNLLGDIIISIDKAKEQAETYGHSLERELGFLAVHGLLHLLGYDHDTSESERSMFGRQEMILTEYGLTR</sequence>
<evidence type="ECO:0000256" key="8">
    <source>
        <dbReference type="ARBA" id="ARBA00022833"/>
    </source>
</evidence>
<dbReference type="InterPro" id="IPR023091">
    <property type="entry name" value="MetalPrtase_cat_dom_sf_prd"/>
</dbReference>
<dbReference type="Proteomes" id="UP000199516">
    <property type="component" value="Unassembled WGS sequence"/>
</dbReference>
<keyword evidence="3 9" id="KW-0698">rRNA processing</keyword>
<evidence type="ECO:0000256" key="2">
    <source>
        <dbReference type="ARBA" id="ARBA00022517"/>
    </source>
</evidence>
<dbReference type="InterPro" id="IPR020549">
    <property type="entry name" value="YbeY_CS"/>
</dbReference>
<gene>
    <name evidence="9" type="primary">ybeY</name>
    <name evidence="10" type="ORF">SAMN05192532_101144</name>
</gene>
<feature type="binding site" evidence="9">
    <location>
        <position position="132"/>
    </location>
    <ligand>
        <name>Zn(2+)</name>
        <dbReference type="ChEBI" id="CHEBI:29105"/>
        <note>catalytic</note>
    </ligand>
</feature>
<evidence type="ECO:0000256" key="1">
    <source>
        <dbReference type="ARBA" id="ARBA00010875"/>
    </source>
</evidence>
<dbReference type="InterPro" id="IPR002036">
    <property type="entry name" value="YbeY"/>
</dbReference>
<keyword evidence="2 9" id="KW-0690">Ribosome biogenesis</keyword>
<reference evidence="10 11" key="1">
    <citation type="submission" date="2016-10" db="EMBL/GenBank/DDBJ databases">
        <authorList>
            <person name="de Groot N.N."/>
        </authorList>
    </citation>
    <scope>NUCLEOTIDE SEQUENCE [LARGE SCALE GENOMIC DNA]</scope>
    <source>
        <strain evidence="10 11">DSM 23995</strain>
    </source>
</reference>
<keyword evidence="8 9" id="KW-0862">Zinc</keyword>
<keyword evidence="9" id="KW-0963">Cytoplasm</keyword>
<evidence type="ECO:0000256" key="4">
    <source>
        <dbReference type="ARBA" id="ARBA00022722"/>
    </source>
</evidence>
<dbReference type="HAMAP" id="MF_00009">
    <property type="entry name" value="Endoribonucl_YbeY"/>
    <property type="match status" value="1"/>
</dbReference>
<keyword evidence="11" id="KW-1185">Reference proteome</keyword>
<dbReference type="GO" id="GO:0006364">
    <property type="term" value="P:rRNA processing"/>
    <property type="evidence" value="ECO:0007669"/>
    <property type="project" value="UniProtKB-UniRule"/>
</dbReference>
<keyword evidence="6 9" id="KW-0255">Endonuclease</keyword>
<evidence type="ECO:0000313" key="10">
    <source>
        <dbReference type="EMBL" id="SFE28988.1"/>
    </source>
</evidence>
<evidence type="ECO:0000256" key="9">
    <source>
        <dbReference type="HAMAP-Rule" id="MF_00009"/>
    </source>
</evidence>
<dbReference type="STRING" id="930128.SAMN05192532_101144"/>
<dbReference type="SUPFAM" id="SSF55486">
    <property type="entry name" value="Metalloproteases ('zincins'), catalytic domain"/>
    <property type="match status" value="1"/>
</dbReference>
<evidence type="ECO:0000313" key="11">
    <source>
        <dbReference type="Proteomes" id="UP000199516"/>
    </source>
</evidence>
<comment type="cofactor">
    <cofactor evidence="9">
        <name>Zn(2+)</name>
        <dbReference type="ChEBI" id="CHEBI:29105"/>
    </cofactor>
    <text evidence="9">Binds 1 zinc ion.</text>
</comment>
<dbReference type="GO" id="GO:0008270">
    <property type="term" value="F:zinc ion binding"/>
    <property type="evidence" value="ECO:0007669"/>
    <property type="project" value="UniProtKB-UniRule"/>
</dbReference>
<feature type="binding site" evidence="9">
    <location>
        <position position="122"/>
    </location>
    <ligand>
        <name>Zn(2+)</name>
        <dbReference type="ChEBI" id="CHEBI:29105"/>
        <note>catalytic</note>
    </ligand>
</feature>
<dbReference type="PANTHER" id="PTHR46986">
    <property type="entry name" value="ENDORIBONUCLEASE YBEY, CHLOROPLASTIC"/>
    <property type="match status" value="1"/>
</dbReference>
<dbReference type="Pfam" id="PF02130">
    <property type="entry name" value="YbeY"/>
    <property type="match status" value="1"/>
</dbReference>
<evidence type="ECO:0000256" key="5">
    <source>
        <dbReference type="ARBA" id="ARBA00022723"/>
    </source>
</evidence>
<comment type="subcellular location">
    <subcellularLocation>
        <location evidence="9">Cytoplasm</location>
    </subcellularLocation>
</comment>
<dbReference type="AlphaFoldDB" id="A0A1I1ZCD7"/>
<dbReference type="GO" id="GO:0004521">
    <property type="term" value="F:RNA endonuclease activity"/>
    <property type="evidence" value="ECO:0007669"/>
    <property type="project" value="UniProtKB-UniRule"/>
</dbReference>
<dbReference type="RefSeq" id="WP_091656133.1">
    <property type="nucleotide sequence ID" value="NZ_FONT01000001.1"/>
</dbReference>
<dbReference type="PANTHER" id="PTHR46986:SF1">
    <property type="entry name" value="ENDORIBONUCLEASE YBEY, CHLOROPLASTIC"/>
    <property type="match status" value="1"/>
</dbReference>
<protein>
    <recommendedName>
        <fullName evidence="9">Endoribonuclease YbeY</fullName>
        <ecNumber evidence="9">3.1.-.-</ecNumber>
    </recommendedName>
</protein>
<accession>A0A1I1ZCD7</accession>
<dbReference type="GO" id="GO:0004222">
    <property type="term" value="F:metalloendopeptidase activity"/>
    <property type="evidence" value="ECO:0007669"/>
    <property type="project" value="InterPro"/>
</dbReference>
<keyword evidence="4 9" id="KW-0540">Nuclease</keyword>
<keyword evidence="7 9" id="KW-0378">Hydrolase</keyword>
<name>A0A1I1ZCD7_9BACI</name>
<proteinExistence type="inferred from homology"/>
<evidence type="ECO:0000256" key="7">
    <source>
        <dbReference type="ARBA" id="ARBA00022801"/>
    </source>
</evidence>
<evidence type="ECO:0000256" key="6">
    <source>
        <dbReference type="ARBA" id="ARBA00022759"/>
    </source>
</evidence>
<evidence type="ECO:0000256" key="3">
    <source>
        <dbReference type="ARBA" id="ARBA00022552"/>
    </source>
</evidence>
<dbReference type="OrthoDB" id="9807740at2"/>
<comment type="function">
    <text evidence="9">Single strand-specific metallo-endoribonuclease involved in late-stage 70S ribosome quality control and in maturation of the 3' terminus of the 16S rRNA.</text>
</comment>
<keyword evidence="5 9" id="KW-0479">Metal-binding</keyword>
<dbReference type="Gene3D" id="3.40.390.30">
    <property type="entry name" value="Metalloproteases ('zincins'), catalytic domain"/>
    <property type="match status" value="1"/>
</dbReference>
<feature type="binding site" evidence="9">
    <location>
        <position position="126"/>
    </location>
    <ligand>
        <name>Zn(2+)</name>
        <dbReference type="ChEBI" id="CHEBI:29105"/>
        <note>catalytic</note>
    </ligand>
</feature>
<comment type="similarity">
    <text evidence="1 9">Belongs to the endoribonuclease YbeY family.</text>
</comment>